<keyword evidence="1" id="KW-0472">Membrane</keyword>
<name>A0A6M3JH74_9ZZZZ</name>
<feature type="transmembrane region" description="Helical" evidence="1">
    <location>
        <begin position="12"/>
        <end position="30"/>
    </location>
</feature>
<dbReference type="AlphaFoldDB" id="A0A6M3JH74"/>
<evidence type="ECO:0000313" key="2">
    <source>
        <dbReference type="EMBL" id="QJA69509.1"/>
    </source>
</evidence>
<proteinExistence type="predicted"/>
<keyword evidence="1" id="KW-0812">Transmembrane</keyword>
<reference evidence="2" key="1">
    <citation type="submission" date="2020-03" db="EMBL/GenBank/DDBJ databases">
        <title>The deep terrestrial virosphere.</title>
        <authorList>
            <person name="Holmfeldt K."/>
            <person name="Nilsson E."/>
            <person name="Simone D."/>
            <person name="Lopez-Fernandez M."/>
            <person name="Wu X."/>
            <person name="de Brujin I."/>
            <person name="Lundin D."/>
            <person name="Andersson A."/>
            <person name="Bertilsson S."/>
            <person name="Dopson M."/>
        </authorList>
    </citation>
    <scope>NUCLEOTIDE SEQUENCE</scope>
    <source>
        <strain evidence="2">MM415A04518</strain>
    </source>
</reference>
<keyword evidence="1" id="KW-1133">Transmembrane helix</keyword>
<accession>A0A6M3JH74</accession>
<evidence type="ECO:0000256" key="1">
    <source>
        <dbReference type="SAM" id="Phobius"/>
    </source>
</evidence>
<gene>
    <name evidence="2" type="ORF">MM415A04518_0002</name>
</gene>
<organism evidence="2">
    <name type="scientific">viral metagenome</name>
    <dbReference type="NCBI Taxonomy" id="1070528"/>
    <lineage>
        <taxon>unclassified sequences</taxon>
        <taxon>metagenomes</taxon>
        <taxon>organismal metagenomes</taxon>
    </lineage>
</organism>
<dbReference type="EMBL" id="MT141712">
    <property type="protein sequence ID" value="QJA69509.1"/>
    <property type="molecule type" value="Genomic_DNA"/>
</dbReference>
<protein>
    <submittedName>
        <fullName evidence="2">Uncharacterized protein</fullName>
    </submittedName>
</protein>
<sequence>MVKGIFDEIKNLLVWAIIIIIALLIGASWSRAADTIYLLSTETTIVDAEGNKSTVPAFMSEFDLSVGYFRCGTYNEQYIYNVLCMANDCDKLRQSAYFLGNTEVELALEKPNVAKALSDVTYEVDVVDLETGKVIKVQKKVKYSEWEKLGKPKILKRIDKPIEWQ</sequence>